<evidence type="ECO:0000256" key="5">
    <source>
        <dbReference type="ARBA" id="ARBA00015329"/>
    </source>
</evidence>
<evidence type="ECO:0000256" key="1">
    <source>
        <dbReference type="ARBA" id="ARBA00002860"/>
    </source>
</evidence>
<keyword evidence="18" id="KW-1185">Reference proteome</keyword>
<evidence type="ECO:0000256" key="17">
    <source>
        <dbReference type="SAM" id="Phobius"/>
    </source>
</evidence>
<keyword evidence="10 17" id="KW-1133">Transmembrane helix</keyword>
<evidence type="ECO:0000256" key="6">
    <source>
        <dbReference type="ARBA" id="ARBA00022475"/>
    </source>
</evidence>
<name>A0A914Z8L6_9BILA</name>
<organism evidence="18 19">
    <name type="scientific">Panagrolaimus superbus</name>
    <dbReference type="NCBI Taxonomy" id="310955"/>
    <lineage>
        <taxon>Eukaryota</taxon>
        <taxon>Metazoa</taxon>
        <taxon>Ecdysozoa</taxon>
        <taxon>Nematoda</taxon>
        <taxon>Chromadorea</taxon>
        <taxon>Rhabditida</taxon>
        <taxon>Tylenchina</taxon>
        <taxon>Panagrolaimomorpha</taxon>
        <taxon>Panagrolaimoidea</taxon>
        <taxon>Panagrolaimidae</taxon>
        <taxon>Panagrolaimus</taxon>
    </lineage>
</organism>
<proteinExistence type="inferred from homology"/>
<dbReference type="InterPro" id="IPR006875">
    <property type="entry name" value="Sarcoglycan"/>
</dbReference>
<comment type="similarity">
    <text evidence="4">Belongs to the sarcoglycan beta/delta/gamma/zeta family.</text>
</comment>
<dbReference type="GO" id="GO:0042383">
    <property type="term" value="C:sarcolemma"/>
    <property type="evidence" value="ECO:0007669"/>
    <property type="project" value="UniProtKB-SubCell"/>
</dbReference>
<comment type="subunit">
    <text evidence="15">Cross-link to form 2 major subcomplexes: one consisting of SGCB, SGCD and SGCG and the other consisting of SGCB and SGCD. The association between SGCB and SGCG is particularly strong while SGCA is loosely associated with the other sarcoglycans.</text>
</comment>
<evidence type="ECO:0000256" key="11">
    <source>
        <dbReference type="ARBA" id="ARBA00023136"/>
    </source>
</evidence>
<dbReference type="AlphaFoldDB" id="A0A914Z8L6"/>
<keyword evidence="7" id="KW-0963">Cytoplasm</keyword>
<evidence type="ECO:0000256" key="16">
    <source>
        <dbReference type="SAM" id="MobiDB-lite"/>
    </source>
</evidence>
<keyword evidence="9" id="KW-0735">Signal-anchor</keyword>
<evidence type="ECO:0000256" key="3">
    <source>
        <dbReference type="ARBA" id="ARBA00004274"/>
    </source>
</evidence>
<evidence type="ECO:0000313" key="19">
    <source>
        <dbReference type="WBParaSite" id="PSU_v2.g8191.t1"/>
    </source>
</evidence>
<keyword evidence="11 17" id="KW-0472">Membrane</keyword>
<keyword evidence="12" id="KW-1015">Disulfide bond</keyword>
<dbReference type="Pfam" id="PF04790">
    <property type="entry name" value="Sarcoglycan_1"/>
    <property type="match status" value="1"/>
</dbReference>
<feature type="transmembrane region" description="Helical" evidence="17">
    <location>
        <begin position="52"/>
        <end position="77"/>
    </location>
</feature>
<evidence type="ECO:0000256" key="15">
    <source>
        <dbReference type="ARBA" id="ARBA00026041"/>
    </source>
</evidence>
<evidence type="ECO:0000256" key="9">
    <source>
        <dbReference type="ARBA" id="ARBA00022968"/>
    </source>
</evidence>
<evidence type="ECO:0000256" key="14">
    <source>
        <dbReference type="ARBA" id="ARBA00023212"/>
    </source>
</evidence>
<evidence type="ECO:0000256" key="8">
    <source>
        <dbReference type="ARBA" id="ARBA00022692"/>
    </source>
</evidence>
<keyword evidence="14" id="KW-0206">Cytoskeleton</keyword>
<comment type="subcellular location">
    <subcellularLocation>
        <location evidence="3">Cell membrane</location>
        <location evidence="3">Sarcolemma</location>
        <topology evidence="3">Single-pass type II membrane protein</topology>
    </subcellularLocation>
    <subcellularLocation>
        <location evidence="2">Cytoplasm</location>
        <location evidence="2">Cytoskeleton</location>
    </subcellularLocation>
</comment>
<dbReference type="Proteomes" id="UP000887577">
    <property type="component" value="Unplaced"/>
</dbReference>
<keyword evidence="8 17" id="KW-0812">Transmembrane</keyword>
<accession>A0A914Z8L6</accession>
<comment type="function">
    <text evidence="1">Component of the sarcoglycan complex, a subcomplex of the dystrophin-glycoprotein complex which forms a link between the F-actin cytoskeleton and the extracellular matrix.</text>
</comment>
<evidence type="ECO:0000256" key="13">
    <source>
        <dbReference type="ARBA" id="ARBA00023180"/>
    </source>
</evidence>
<evidence type="ECO:0000256" key="7">
    <source>
        <dbReference type="ARBA" id="ARBA00022490"/>
    </source>
</evidence>
<dbReference type="GO" id="GO:0016012">
    <property type="term" value="C:sarcoglycan complex"/>
    <property type="evidence" value="ECO:0007669"/>
    <property type="project" value="InterPro"/>
</dbReference>
<evidence type="ECO:0000256" key="10">
    <source>
        <dbReference type="ARBA" id="ARBA00022989"/>
    </source>
</evidence>
<dbReference type="PANTHER" id="PTHR21142:SF2">
    <property type="entry name" value="BETA-SARCOGLYCAN"/>
    <property type="match status" value="1"/>
</dbReference>
<evidence type="ECO:0000256" key="2">
    <source>
        <dbReference type="ARBA" id="ARBA00004245"/>
    </source>
</evidence>
<keyword evidence="6" id="KW-1003">Cell membrane</keyword>
<dbReference type="PANTHER" id="PTHR21142">
    <property type="entry name" value="SARCOGLYCANS"/>
    <property type="match status" value="1"/>
</dbReference>
<feature type="region of interest" description="Disordered" evidence="16">
    <location>
        <begin position="1"/>
        <end position="25"/>
    </location>
</feature>
<dbReference type="InterPro" id="IPR027659">
    <property type="entry name" value="Sgcb"/>
</dbReference>
<dbReference type="GO" id="GO:0007517">
    <property type="term" value="P:muscle organ development"/>
    <property type="evidence" value="ECO:0007669"/>
    <property type="project" value="InterPro"/>
</dbReference>
<evidence type="ECO:0000256" key="12">
    <source>
        <dbReference type="ARBA" id="ARBA00023157"/>
    </source>
</evidence>
<keyword evidence="13" id="KW-0325">Glycoprotein</keyword>
<dbReference type="GO" id="GO:0005856">
    <property type="term" value="C:cytoskeleton"/>
    <property type="evidence" value="ECO:0007669"/>
    <property type="project" value="UniProtKB-SubCell"/>
</dbReference>
<sequence>MKSSGPRYLRKRSSDATTSTNVDNEYPKYPESKYLATKNQDLNTTGLREKKLLALLIWLAVLFLLALLLLILNILIINVLQMSHHGMKALKIYNYEDPITHEEESVVHFTAAKSHFDHVTVESGKLFGPKNQNFQLKGSRVILGEPTENTTKFLLQEGKCKFENVDQFVVLSSTNKKTLFSAQHPLVSIDQKIKKLSSSLIITNKVRSPVNEDLKINGENVVIRGNEGIQLEAKAFNISAATVIALNTSADGNLYFSGKNIYFGNHIKTLLMSSSPALSASIEAFRVCICKTTPTRAKIFLVNGNRPCVAPASICK</sequence>
<evidence type="ECO:0000313" key="18">
    <source>
        <dbReference type="Proteomes" id="UP000887577"/>
    </source>
</evidence>
<reference evidence="19" key="1">
    <citation type="submission" date="2022-11" db="UniProtKB">
        <authorList>
            <consortium name="WormBaseParasite"/>
        </authorList>
    </citation>
    <scope>IDENTIFICATION</scope>
</reference>
<dbReference type="WBParaSite" id="PSU_v2.g8191.t1">
    <property type="protein sequence ID" value="PSU_v2.g8191.t1"/>
    <property type="gene ID" value="PSU_v2.g8191"/>
</dbReference>
<protein>
    <recommendedName>
        <fullName evidence="5">Beta-sarcoglycan</fullName>
    </recommendedName>
</protein>
<evidence type="ECO:0000256" key="4">
    <source>
        <dbReference type="ARBA" id="ARBA00007574"/>
    </source>
</evidence>